<sequence length="99" mass="10432">MPIDLIKVDYANYDTTSTLLGKSAAIADGLIAELVGNNTANLNAGNWVGPDQGSYQDVHNACVEANERLAEVIRKAGIKVQTAATIHQAGQAQAASLYF</sequence>
<reference evidence="1 2" key="2">
    <citation type="journal article" date="2011" name="Stand. Genomic Sci.">
        <title>Complete genome sequence of Tsukamurella paurometabola type strain (no. 33).</title>
        <authorList>
            <person name="Munk A.C."/>
            <person name="Lapidus A."/>
            <person name="Lucas S."/>
            <person name="Nolan M."/>
            <person name="Tice H."/>
            <person name="Cheng J.F."/>
            <person name="Del Rio T.G."/>
            <person name="Goodwin L."/>
            <person name="Pitluck S."/>
            <person name="Liolios K."/>
            <person name="Huntemann M."/>
            <person name="Ivanova N."/>
            <person name="Mavromatis K."/>
            <person name="Mikhailova N."/>
            <person name="Pati A."/>
            <person name="Chen A."/>
            <person name="Palaniappan K."/>
            <person name="Tapia R."/>
            <person name="Han C."/>
            <person name="Land M."/>
            <person name="Hauser L."/>
            <person name="Chang Y.J."/>
            <person name="Jeffries C.D."/>
            <person name="Brettin T."/>
            <person name="Yasawong M."/>
            <person name="Brambilla E.M."/>
            <person name="Rohde M."/>
            <person name="Sikorski J."/>
            <person name="Goker M."/>
            <person name="Detter J.C."/>
            <person name="Woyke T."/>
            <person name="Bristow J."/>
            <person name="Eisen J.A."/>
            <person name="Markowitz V."/>
            <person name="Hugenholtz P."/>
            <person name="Kyrpides N.C."/>
            <person name="Klenk H.P."/>
        </authorList>
    </citation>
    <scope>NUCLEOTIDE SEQUENCE [LARGE SCALE GENOMIC DNA]</scope>
    <source>
        <strain evidence="2">ATCC 8368 / DSM 20162 / CCUG 35730 / CIP 100753 / JCM 10117 / KCTC 9821 / NBRC 16120 / NCIMB 702349 / NCTC 13040</strain>
    </source>
</reference>
<dbReference type="Proteomes" id="UP000001213">
    <property type="component" value="Chromosome"/>
</dbReference>
<dbReference type="EMBL" id="CP001966">
    <property type="protein sequence ID" value="ADG76972.1"/>
    <property type="molecule type" value="Genomic_DNA"/>
</dbReference>
<accession>D5URB9</accession>
<evidence type="ECO:0000313" key="1">
    <source>
        <dbReference type="EMBL" id="ADG76972.1"/>
    </source>
</evidence>
<keyword evidence="2" id="KW-1185">Reference proteome</keyword>
<dbReference type="AlphaFoldDB" id="D5URB9"/>
<proteinExistence type="predicted"/>
<dbReference type="STRING" id="521096.Tpau_0329"/>
<protein>
    <submittedName>
        <fullName evidence="1">Uncharacterized protein</fullName>
    </submittedName>
</protein>
<dbReference type="HOGENOM" id="CLU_2319276_0_0_11"/>
<organism evidence="1 2">
    <name type="scientific">Tsukamurella paurometabola (strain ATCC 8368 / DSM 20162 / CCUG 35730 / CIP 100753 / JCM 10117 / KCTC 9821 / NBRC 16120 / NCIMB 702349 / NCTC 13040)</name>
    <name type="common">Corynebacterium paurometabolum</name>
    <dbReference type="NCBI Taxonomy" id="521096"/>
    <lineage>
        <taxon>Bacteria</taxon>
        <taxon>Bacillati</taxon>
        <taxon>Actinomycetota</taxon>
        <taxon>Actinomycetes</taxon>
        <taxon>Mycobacteriales</taxon>
        <taxon>Tsukamurellaceae</taxon>
        <taxon>Tsukamurella</taxon>
    </lineage>
</organism>
<dbReference type="KEGG" id="tpr:Tpau_0329"/>
<evidence type="ECO:0000313" key="2">
    <source>
        <dbReference type="Proteomes" id="UP000001213"/>
    </source>
</evidence>
<dbReference type="RefSeq" id="WP_013125018.1">
    <property type="nucleotide sequence ID" value="NC_014158.1"/>
</dbReference>
<reference evidence="2" key="1">
    <citation type="submission" date="2010-03" db="EMBL/GenBank/DDBJ databases">
        <title>The complete chromosome of Tsukamurella paurometabola DSM 20162.</title>
        <authorList>
            <consortium name="US DOE Joint Genome Institute (JGI-PGF)"/>
            <person name="Lucas S."/>
            <person name="Copeland A."/>
            <person name="Lapidus A."/>
            <person name="Glavina del Rio T."/>
            <person name="Dalin E."/>
            <person name="Tice H."/>
            <person name="Bruce D."/>
            <person name="Goodwin L."/>
            <person name="Pitluck S."/>
            <person name="Kyrpides N."/>
            <person name="Mavromatis K."/>
            <person name="Ivanova N."/>
            <person name="Mikhailova N."/>
            <person name="Munk A.C."/>
            <person name="Brettin T."/>
            <person name="Detter J.C."/>
            <person name="Tapia R."/>
            <person name="Han C."/>
            <person name="Larimer F."/>
            <person name="Land M."/>
            <person name="Hauser L."/>
            <person name="Markowitz V."/>
            <person name="Cheng J.-F."/>
            <person name="Hugenholtz P."/>
            <person name="Woyke T."/>
            <person name="Wu D."/>
            <person name="Jando M."/>
            <person name="Brambilla E."/>
            <person name="Klenk H.-P."/>
            <person name="Eisen J.A."/>
        </authorList>
    </citation>
    <scope>NUCLEOTIDE SEQUENCE [LARGE SCALE GENOMIC DNA]</scope>
    <source>
        <strain evidence="2">ATCC 8368 / DSM 20162 / CCUG 35730 / CIP 100753 / JCM 10117 / KCTC 9821 / NBRC 16120 / NCIMB 702349 / NCTC 13040</strain>
    </source>
</reference>
<dbReference type="Gene3D" id="1.10.287.1060">
    <property type="entry name" value="ESAT-6-like"/>
    <property type="match status" value="1"/>
</dbReference>
<name>D5URB9_TSUPD</name>
<gene>
    <name evidence="1" type="ordered locus">Tpau_0329</name>
</gene>